<proteinExistence type="predicted"/>
<gene>
    <name evidence="1" type="ORF">GQ55_6G157500</name>
</gene>
<keyword evidence="2" id="KW-1185">Reference proteome</keyword>
<dbReference type="EMBL" id="CM009754">
    <property type="protein sequence ID" value="PUZ51172.1"/>
    <property type="molecule type" value="Genomic_DNA"/>
</dbReference>
<dbReference type="Gramene" id="PUZ51172">
    <property type="protein sequence ID" value="PUZ51172"/>
    <property type="gene ID" value="GQ55_6G157500"/>
</dbReference>
<organism evidence="1 2">
    <name type="scientific">Panicum hallii var. hallii</name>
    <dbReference type="NCBI Taxonomy" id="1504633"/>
    <lineage>
        <taxon>Eukaryota</taxon>
        <taxon>Viridiplantae</taxon>
        <taxon>Streptophyta</taxon>
        <taxon>Embryophyta</taxon>
        <taxon>Tracheophyta</taxon>
        <taxon>Spermatophyta</taxon>
        <taxon>Magnoliopsida</taxon>
        <taxon>Liliopsida</taxon>
        <taxon>Poales</taxon>
        <taxon>Poaceae</taxon>
        <taxon>PACMAD clade</taxon>
        <taxon>Panicoideae</taxon>
        <taxon>Panicodae</taxon>
        <taxon>Paniceae</taxon>
        <taxon>Panicinae</taxon>
        <taxon>Panicum</taxon>
        <taxon>Panicum sect. Panicum</taxon>
    </lineage>
</organism>
<evidence type="ECO:0000313" key="1">
    <source>
        <dbReference type="EMBL" id="PUZ51172.1"/>
    </source>
</evidence>
<evidence type="ECO:0000313" key="2">
    <source>
        <dbReference type="Proteomes" id="UP000244336"/>
    </source>
</evidence>
<reference evidence="1 2" key="1">
    <citation type="submission" date="2018-04" db="EMBL/GenBank/DDBJ databases">
        <title>WGS assembly of Panicum hallii var. hallii HAL2.</title>
        <authorList>
            <person name="Lovell J."/>
            <person name="Jenkins J."/>
            <person name="Lowry D."/>
            <person name="Mamidi S."/>
            <person name="Sreedasyam A."/>
            <person name="Weng X."/>
            <person name="Barry K."/>
            <person name="Bonette J."/>
            <person name="Campitelli B."/>
            <person name="Daum C."/>
            <person name="Gordon S."/>
            <person name="Gould B."/>
            <person name="Lipzen A."/>
            <person name="MacQueen A."/>
            <person name="Palacio-Mejia J."/>
            <person name="Plott C."/>
            <person name="Shakirov E."/>
            <person name="Shu S."/>
            <person name="Yoshinaga Y."/>
            <person name="Zane M."/>
            <person name="Rokhsar D."/>
            <person name="Grimwood J."/>
            <person name="Schmutz J."/>
            <person name="Juenger T."/>
        </authorList>
    </citation>
    <scope>NUCLEOTIDE SEQUENCE [LARGE SCALE GENOMIC DNA]</scope>
    <source>
        <strain evidence="2">cv. HAL2</strain>
    </source>
</reference>
<dbReference type="Proteomes" id="UP000244336">
    <property type="component" value="Chromosome 6"/>
</dbReference>
<accession>A0A2T7D6H2</accession>
<dbReference type="AlphaFoldDB" id="A0A2T7D6H2"/>
<sequence>MVDSSDEMDGQREREKIQLGLVCATDLAEMWCSIHTKLKEEDDSVICRKIKWTTNNCVNRGPPREPLSSGRFGIIDSRAR</sequence>
<name>A0A2T7D6H2_9POAL</name>
<protein>
    <submittedName>
        <fullName evidence="1">Uncharacterized protein</fullName>
    </submittedName>
</protein>